<dbReference type="Proteomes" id="UP000233551">
    <property type="component" value="Unassembled WGS sequence"/>
</dbReference>
<comment type="caution">
    <text evidence="5">The sequence shown here is derived from an EMBL/GenBank/DDBJ whole genome shotgun (WGS) entry which is preliminary data.</text>
</comment>
<dbReference type="EMBL" id="PGOL01002008">
    <property type="protein sequence ID" value="PKI51447.1"/>
    <property type="molecule type" value="Genomic_DNA"/>
</dbReference>
<dbReference type="STRING" id="22663.A0A218W4D1"/>
<sequence length="502" mass="55948">MQSEIFRQTWQFPNFIDSAFNGFDDNQSQLHYFPTKFPDDPLLMDFPIEDFLMDFDGYGPIDPITSPPLNGGEESVHGQWSPLSSSSLKSDESSVTEASQASGTLSLPAEDMEIDTQLSLQHLAKAFGEAMENGQADLMEAVSRCGVEKANPLGGACDRLVFNLFRRAGRREGCDDYIRQECQRNSEAAFQAFYQGFPFMRFAHFAANSAILGSAPRGFGVVIRVVDFDLGEGVQWAPVIEAMAARGGVSLLRLTSIKWAEDDPEEAKEDDSHDCPGRSGRRLRDTSRRLSEHAREFGVQLEVDEMRIDELLIEAKEGMAMNGRREWFVFNCMVGLMGRKNRNRKLVGKFLSAAEEVITANNCGIVTLGEGDAFQKLKSCSGFGEFFDGCLGHYQTVLECMETEFPSQLLEARLAMEALFVSPSIDPTSWGETWDEVRACSGVMDGIQARLRGLRVSREGLMEARELVGGKSWYGVGTGERENEMVLQWRGNPLVRFSAWGR</sequence>
<reference evidence="6 8" key="3">
    <citation type="submission" date="2017-11" db="EMBL/GenBank/DDBJ databases">
        <title>De-novo sequencing of pomegranate (Punica granatum L.) genome.</title>
        <authorList>
            <person name="Akparov Z."/>
            <person name="Amiraslanov A."/>
            <person name="Hajiyeva S."/>
            <person name="Abbasov M."/>
            <person name="Kaur K."/>
            <person name="Hamwieh A."/>
            <person name="Solovyev V."/>
            <person name="Salamov A."/>
            <person name="Braich B."/>
            <person name="Kosarev P."/>
            <person name="Mahmoud A."/>
            <person name="Hajiyev E."/>
            <person name="Babayeva S."/>
            <person name="Izzatullayeva V."/>
            <person name="Mammadov A."/>
            <person name="Mammadov A."/>
            <person name="Sharifova S."/>
            <person name="Ojaghi J."/>
            <person name="Eynullazada K."/>
            <person name="Bayramov B."/>
            <person name="Abdulazimova A."/>
            <person name="Shahmuradov I."/>
        </authorList>
    </citation>
    <scope>NUCLEOTIDE SEQUENCE [LARGE SCALE GENOMIC DNA]</scope>
    <source>
        <strain evidence="6">AG2017</strain>
        <strain evidence="8">cv. AG2017</strain>
        <tissue evidence="6">Leaf</tissue>
    </source>
</reference>
<feature type="region of interest" description="SAW" evidence="3">
    <location>
        <begin position="420"/>
        <end position="501"/>
    </location>
</feature>
<dbReference type="PROSITE" id="PS50985">
    <property type="entry name" value="GRAS"/>
    <property type="match status" value="1"/>
</dbReference>
<feature type="compositionally biased region" description="Basic and acidic residues" evidence="4">
    <location>
        <begin position="270"/>
        <end position="287"/>
    </location>
</feature>
<feature type="compositionally biased region" description="Polar residues" evidence="4">
    <location>
        <begin position="95"/>
        <end position="105"/>
    </location>
</feature>
<evidence type="ECO:0000313" key="6">
    <source>
        <dbReference type="EMBL" id="PKI51447.1"/>
    </source>
</evidence>
<dbReference type="GeneID" id="116208927"/>
<comment type="caution">
    <text evidence="3">Lacks conserved residue(s) required for the propagation of feature annotation.</text>
</comment>
<evidence type="ECO:0000256" key="4">
    <source>
        <dbReference type="SAM" id="MobiDB-lite"/>
    </source>
</evidence>
<dbReference type="EMBL" id="MTKT01005400">
    <property type="protein sequence ID" value="OWM67101.1"/>
    <property type="molecule type" value="Genomic_DNA"/>
</dbReference>
<protein>
    <submittedName>
        <fullName evidence="5">Uncharacterized protein</fullName>
    </submittedName>
</protein>
<dbReference type="InterPro" id="IPR005202">
    <property type="entry name" value="TF_GRAS"/>
</dbReference>
<evidence type="ECO:0000313" key="7">
    <source>
        <dbReference type="Proteomes" id="UP000197138"/>
    </source>
</evidence>
<organism evidence="5 7">
    <name type="scientific">Punica granatum</name>
    <name type="common">Pomegranate</name>
    <dbReference type="NCBI Taxonomy" id="22663"/>
    <lineage>
        <taxon>Eukaryota</taxon>
        <taxon>Viridiplantae</taxon>
        <taxon>Streptophyta</taxon>
        <taxon>Embryophyta</taxon>
        <taxon>Tracheophyta</taxon>
        <taxon>Spermatophyta</taxon>
        <taxon>Magnoliopsida</taxon>
        <taxon>eudicotyledons</taxon>
        <taxon>Gunneridae</taxon>
        <taxon>Pentapetalae</taxon>
        <taxon>rosids</taxon>
        <taxon>malvids</taxon>
        <taxon>Myrtales</taxon>
        <taxon>Lythraceae</taxon>
        <taxon>Punica</taxon>
    </lineage>
</organism>
<dbReference type="OrthoDB" id="1935022at2759"/>
<keyword evidence="8" id="KW-1185">Reference proteome</keyword>
<evidence type="ECO:0000256" key="1">
    <source>
        <dbReference type="ARBA" id="ARBA00023015"/>
    </source>
</evidence>
<keyword evidence="2" id="KW-0804">Transcription</keyword>
<feature type="region of interest" description="Disordered" evidence="4">
    <location>
        <begin position="263"/>
        <end position="287"/>
    </location>
</feature>
<keyword evidence="1" id="KW-0805">Transcription regulation</keyword>
<dbReference type="PANTHER" id="PTHR31636">
    <property type="entry name" value="OSJNBA0084A10.13 PROTEIN-RELATED"/>
    <property type="match status" value="1"/>
</dbReference>
<feature type="region of interest" description="Disordered" evidence="4">
    <location>
        <begin position="63"/>
        <end position="108"/>
    </location>
</feature>
<evidence type="ECO:0000256" key="2">
    <source>
        <dbReference type="ARBA" id="ARBA00023163"/>
    </source>
</evidence>
<dbReference type="Pfam" id="PF03514">
    <property type="entry name" value="GRAS"/>
    <property type="match status" value="1"/>
</dbReference>
<reference evidence="5" key="2">
    <citation type="submission" date="2017-06" db="EMBL/GenBank/DDBJ databases">
        <title>The pomegranate genome and the genomics of punicalagin biosynthesis.</title>
        <authorList>
            <person name="Xu C."/>
        </authorList>
    </citation>
    <scope>NUCLEOTIDE SEQUENCE [LARGE SCALE GENOMIC DNA]</scope>
    <source>
        <tissue evidence="5">Fresh leaf</tissue>
    </source>
</reference>
<evidence type="ECO:0000313" key="5">
    <source>
        <dbReference type="EMBL" id="OWM67101.1"/>
    </source>
</evidence>
<reference evidence="7" key="1">
    <citation type="journal article" date="2017" name="Plant J.">
        <title>The pomegranate (Punica granatum L.) genome and the genomics of punicalagin biosynthesis.</title>
        <authorList>
            <person name="Qin G."/>
            <person name="Xu C."/>
            <person name="Ming R."/>
            <person name="Tang H."/>
            <person name="Guyot R."/>
            <person name="Kramer E.M."/>
            <person name="Hu Y."/>
            <person name="Yi X."/>
            <person name="Qi Y."/>
            <person name="Xu X."/>
            <person name="Gao Z."/>
            <person name="Pan H."/>
            <person name="Jian J."/>
            <person name="Tian Y."/>
            <person name="Yue Z."/>
            <person name="Xu Y."/>
        </authorList>
    </citation>
    <scope>NUCLEOTIDE SEQUENCE [LARGE SCALE GENOMIC DNA]</scope>
    <source>
        <strain evidence="7">cv. Dabenzi</strain>
    </source>
</reference>
<comment type="similarity">
    <text evidence="3">Belongs to the GRAS family.</text>
</comment>
<proteinExistence type="inferred from homology"/>
<evidence type="ECO:0000256" key="3">
    <source>
        <dbReference type="PROSITE-ProRule" id="PRU01191"/>
    </source>
</evidence>
<dbReference type="AlphaFoldDB" id="A0A218W4D1"/>
<dbReference type="Proteomes" id="UP000197138">
    <property type="component" value="Unassembled WGS sequence"/>
</dbReference>
<accession>A0A218W4D1</accession>
<evidence type="ECO:0000313" key="8">
    <source>
        <dbReference type="Proteomes" id="UP000233551"/>
    </source>
</evidence>
<gene>
    <name evidence="5" type="ORF">CDL15_Pgr000553</name>
    <name evidence="6" type="ORF">CRG98_028158</name>
</gene>
<name>A0A218W4D1_PUNGR</name>